<name>A0ABU5AGZ0_9HYPH</name>
<dbReference type="Proteomes" id="UP001276564">
    <property type="component" value="Unassembled WGS sequence"/>
</dbReference>
<accession>A0ABU5AGZ0</accession>
<protein>
    <submittedName>
        <fullName evidence="1">Uncharacterized protein</fullName>
    </submittedName>
</protein>
<keyword evidence="2" id="KW-1185">Reference proteome</keyword>
<sequence length="216" mass="23506">MPPIDVFEWLVECMKAPLAVHCRQSPSQTAIGRLLAVHWFSGSRLALDLEAKPGINKGVAWFWGRKMRAIICTATLLLSAGSALASGGIWCSAEDAGAIFQVEAGVTRGMGGPTFNFRGDLEILGRPAGDSLRKTVFEDSNLTQYWLDGEELRLNIYREHEVAEHINSVELTILTKTSDEGVYDGRYTLAIYDAAADTDQDGKPVEVKGKVSCGAE</sequence>
<dbReference type="EMBL" id="JAVIIP010000002">
    <property type="protein sequence ID" value="MDX8536547.1"/>
    <property type="molecule type" value="Genomic_DNA"/>
</dbReference>
<gene>
    <name evidence="1" type="ORF">RFM23_02815</name>
</gene>
<evidence type="ECO:0000313" key="1">
    <source>
        <dbReference type="EMBL" id="MDX8536547.1"/>
    </source>
</evidence>
<reference evidence="1 2" key="1">
    <citation type="submission" date="2023-08" db="EMBL/GenBank/DDBJ databases">
        <title>Implementing the SeqCode for naming new Mesorhizobium species isolated from Vachellia karroo root nodules.</title>
        <authorList>
            <person name="Van Lill M."/>
        </authorList>
    </citation>
    <scope>NUCLEOTIDE SEQUENCE [LARGE SCALE GENOMIC DNA]</scope>
    <source>
        <strain evidence="1 2">VK4B</strain>
    </source>
</reference>
<organism evidence="1 2">
    <name type="scientific">Mesorhizobium abyssinicae</name>
    <dbReference type="NCBI Taxonomy" id="1209958"/>
    <lineage>
        <taxon>Bacteria</taxon>
        <taxon>Pseudomonadati</taxon>
        <taxon>Pseudomonadota</taxon>
        <taxon>Alphaproteobacteria</taxon>
        <taxon>Hyphomicrobiales</taxon>
        <taxon>Phyllobacteriaceae</taxon>
        <taxon>Mesorhizobium</taxon>
    </lineage>
</organism>
<proteinExistence type="predicted"/>
<dbReference type="RefSeq" id="WP_320319622.1">
    <property type="nucleotide sequence ID" value="NZ_JAVIIP010000002.1"/>
</dbReference>
<evidence type="ECO:0000313" key="2">
    <source>
        <dbReference type="Proteomes" id="UP001276564"/>
    </source>
</evidence>
<comment type="caution">
    <text evidence="1">The sequence shown here is derived from an EMBL/GenBank/DDBJ whole genome shotgun (WGS) entry which is preliminary data.</text>
</comment>